<dbReference type="EMBL" id="JBHTBS010000010">
    <property type="protein sequence ID" value="MFC7338825.1"/>
    <property type="molecule type" value="Genomic_DNA"/>
</dbReference>
<keyword evidence="1" id="KW-0732">Signal</keyword>
<name>A0ABW2LB86_9BACT</name>
<feature type="chain" id="PRO_5046479033" evidence="1">
    <location>
        <begin position="22"/>
        <end position="160"/>
    </location>
</feature>
<proteinExistence type="predicted"/>
<accession>A0ABW2LB86</accession>
<keyword evidence="3" id="KW-1185">Reference proteome</keyword>
<evidence type="ECO:0000313" key="3">
    <source>
        <dbReference type="Proteomes" id="UP001596472"/>
    </source>
</evidence>
<feature type="signal peptide" evidence="1">
    <location>
        <begin position="1"/>
        <end position="21"/>
    </location>
</feature>
<evidence type="ECO:0000313" key="2">
    <source>
        <dbReference type="EMBL" id="MFC7338825.1"/>
    </source>
</evidence>
<gene>
    <name evidence="2" type="ORF">ACFQY0_16635</name>
</gene>
<dbReference type="RefSeq" id="WP_379714701.1">
    <property type="nucleotide sequence ID" value="NZ_JBHTBS010000010.1"/>
</dbReference>
<sequence>MNLARILMAALAMILILPASAGGKKENNAIIAFHMETDPGDNHTMIFTQFVAGKERVFRRMPEIGTKDIETFNPFPSKDGEGFGLVFRVKNAAKHRLAAVTANSTGRWFIARINGRIVDGVIVDQQITDGELIIWKGVSLAEVNELDKRFPRFGAKKPRG</sequence>
<dbReference type="Proteomes" id="UP001596472">
    <property type="component" value="Unassembled WGS sequence"/>
</dbReference>
<organism evidence="2 3">
    <name type="scientific">Haloferula chungangensis</name>
    <dbReference type="NCBI Taxonomy" id="1048331"/>
    <lineage>
        <taxon>Bacteria</taxon>
        <taxon>Pseudomonadati</taxon>
        <taxon>Verrucomicrobiota</taxon>
        <taxon>Verrucomicrobiia</taxon>
        <taxon>Verrucomicrobiales</taxon>
        <taxon>Verrucomicrobiaceae</taxon>
        <taxon>Haloferula</taxon>
    </lineage>
</organism>
<protein>
    <submittedName>
        <fullName evidence="2">Uncharacterized protein</fullName>
    </submittedName>
</protein>
<comment type="caution">
    <text evidence="2">The sequence shown here is derived from an EMBL/GenBank/DDBJ whole genome shotgun (WGS) entry which is preliminary data.</text>
</comment>
<evidence type="ECO:0000256" key="1">
    <source>
        <dbReference type="SAM" id="SignalP"/>
    </source>
</evidence>
<reference evidence="3" key="1">
    <citation type="journal article" date="2019" name="Int. J. Syst. Evol. Microbiol.">
        <title>The Global Catalogue of Microorganisms (GCM) 10K type strain sequencing project: providing services to taxonomists for standard genome sequencing and annotation.</title>
        <authorList>
            <consortium name="The Broad Institute Genomics Platform"/>
            <consortium name="The Broad Institute Genome Sequencing Center for Infectious Disease"/>
            <person name="Wu L."/>
            <person name="Ma J."/>
        </authorList>
    </citation>
    <scope>NUCLEOTIDE SEQUENCE [LARGE SCALE GENOMIC DNA]</scope>
    <source>
        <strain evidence="3">CGMCC 4.1467</strain>
    </source>
</reference>